<evidence type="ECO:0000313" key="2">
    <source>
        <dbReference type="Proteomes" id="UP000265520"/>
    </source>
</evidence>
<dbReference type="GO" id="GO:0005975">
    <property type="term" value="P:carbohydrate metabolic process"/>
    <property type="evidence" value="ECO:0007669"/>
    <property type="project" value="TreeGrafter"/>
</dbReference>
<accession>A0A392PKX2</accession>
<comment type="caution">
    <text evidence="1">The sequence shown here is derived from an EMBL/GenBank/DDBJ whole genome shotgun (WGS) entry which is preliminary data.</text>
</comment>
<sequence>MWSTFLETVPDHEWSMTKIVNTLISKKENADKMLLYAENHNQSISGRRSFAEVLFGEVDEHSENYKESLLRGSSLHK</sequence>
<dbReference type="PANTHER" id="PTHR43651">
    <property type="entry name" value="1,4-ALPHA-GLUCAN-BRANCHING ENZYME"/>
    <property type="match status" value="1"/>
</dbReference>
<dbReference type="GO" id="GO:0005737">
    <property type="term" value="C:cytoplasm"/>
    <property type="evidence" value="ECO:0007669"/>
    <property type="project" value="TreeGrafter"/>
</dbReference>
<reference evidence="1 2" key="1">
    <citation type="journal article" date="2018" name="Front. Plant Sci.">
        <title>Red Clover (Trifolium pratense) and Zigzag Clover (T. medium) - A Picture of Genomic Similarities and Differences.</title>
        <authorList>
            <person name="Dluhosova J."/>
            <person name="Istvanek J."/>
            <person name="Nedelnik J."/>
            <person name="Repkova J."/>
        </authorList>
    </citation>
    <scope>NUCLEOTIDE SEQUENCE [LARGE SCALE GENOMIC DNA]</scope>
    <source>
        <strain evidence="2">cv. 10/8</strain>
        <tissue evidence="1">Leaf</tissue>
    </source>
</reference>
<feature type="non-terminal residue" evidence="1">
    <location>
        <position position="77"/>
    </location>
</feature>
<evidence type="ECO:0000313" key="1">
    <source>
        <dbReference type="EMBL" id="MCI12718.1"/>
    </source>
</evidence>
<dbReference type="EMBL" id="LXQA010085286">
    <property type="protein sequence ID" value="MCI12718.1"/>
    <property type="molecule type" value="Genomic_DNA"/>
</dbReference>
<name>A0A392PKX2_9FABA</name>
<dbReference type="GO" id="GO:0003844">
    <property type="term" value="F:1,4-alpha-glucan branching enzyme activity"/>
    <property type="evidence" value="ECO:0007669"/>
    <property type="project" value="TreeGrafter"/>
</dbReference>
<dbReference type="Proteomes" id="UP000265520">
    <property type="component" value="Unassembled WGS sequence"/>
</dbReference>
<organism evidence="1 2">
    <name type="scientific">Trifolium medium</name>
    <dbReference type="NCBI Taxonomy" id="97028"/>
    <lineage>
        <taxon>Eukaryota</taxon>
        <taxon>Viridiplantae</taxon>
        <taxon>Streptophyta</taxon>
        <taxon>Embryophyta</taxon>
        <taxon>Tracheophyta</taxon>
        <taxon>Spermatophyta</taxon>
        <taxon>Magnoliopsida</taxon>
        <taxon>eudicotyledons</taxon>
        <taxon>Gunneridae</taxon>
        <taxon>Pentapetalae</taxon>
        <taxon>rosids</taxon>
        <taxon>fabids</taxon>
        <taxon>Fabales</taxon>
        <taxon>Fabaceae</taxon>
        <taxon>Papilionoideae</taxon>
        <taxon>50 kb inversion clade</taxon>
        <taxon>NPAAA clade</taxon>
        <taxon>Hologalegina</taxon>
        <taxon>IRL clade</taxon>
        <taxon>Trifolieae</taxon>
        <taxon>Trifolium</taxon>
    </lineage>
</organism>
<proteinExistence type="predicted"/>
<dbReference type="PANTHER" id="PTHR43651:SF4">
    <property type="entry name" value="1,4-ALPHA-GLUCAN-BRANCHING ENZYME 3, CHLOROPLASTIC_AMYLOPLASTIC"/>
    <property type="match status" value="1"/>
</dbReference>
<keyword evidence="2" id="KW-1185">Reference proteome</keyword>
<dbReference type="Gene3D" id="3.20.20.80">
    <property type="entry name" value="Glycosidases"/>
    <property type="match status" value="1"/>
</dbReference>
<dbReference type="AlphaFoldDB" id="A0A392PKX2"/>
<protein>
    <submittedName>
        <fullName evidence="1">14-alpha-glucan-branching enzyme 3 chloroplastic/amyloplastic-like</fullName>
    </submittedName>
</protein>